<reference evidence="1" key="1">
    <citation type="submission" date="2022-07" db="EMBL/GenBank/DDBJ databases">
        <title>Phylogenomic reconstructions and comparative analyses of Kickxellomycotina fungi.</title>
        <authorList>
            <person name="Reynolds N.K."/>
            <person name="Stajich J.E."/>
            <person name="Barry K."/>
            <person name="Grigoriev I.V."/>
            <person name="Crous P."/>
            <person name="Smith M.E."/>
        </authorList>
    </citation>
    <scope>NUCLEOTIDE SEQUENCE</scope>
    <source>
        <strain evidence="1">CBS 102833</strain>
    </source>
</reference>
<gene>
    <name evidence="1" type="ORF">H4S07_007052</name>
</gene>
<sequence length="220" mass="22525">MVHISLQGSTLLPAINTGVPHVHSPLAVTDDAFSKKPTAASAGPPSLSKRSRSYTALHRIATHNSAQAAVAPLVSAAGAKTAVHAAFANSPPASVQTDNAYAGTDNDSDADSQAFKPASGRSPTPYPRMLLAKAKEAVGLANSTGDSDDNAEQGSAIPSGQLVEAGKRPVLGMLSIEPRGSGFEPSSFDMSSPGSAGTPITPGRQKMRPRINWGDDDDNS</sequence>
<accession>A0ACC1KQ94</accession>
<proteinExistence type="predicted"/>
<evidence type="ECO:0000313" key="1">
    <source>
        <dbReference type="EMBL" id="KAJ2793437.1"/>
    </source>
</evidence>
<protein>
    <submittedName>
        <fullName evidence="1">Uncharacterized protein</fullName>
    </submittedName>
</protein>
<keyword evidence="2" id="KW-1185">Reference proteome</keyword>
<comment type="caution">
    <text evidence="1">The sequence shown here is derived from an EMBL/GenBank/DDBJ whole genome shotgun (WGS) entry which is preliminary data.</text>
</comment>
<evidence type="ECO:0000313" key="2">
    <source>
        <dbReference type="Proteomes" id="UP001140096"/>
    </source>
</evidence>
<dbReference type="EMBL" id="JANBUP010004703">
    <property type="protein sequence ID" value="KAJ2793437.1"/>
    <property type="molecule type" value="Genomic_DNA"/>
</dbReference>
<organism evidence="1 2">
    <name type="scientific">Coemansia furcata</name>
    <dbReference type="NCBI Taxonomy" id="417177"/>
    <lineage>
        <taxon>Eukaryota</taxon>
        <taxon>Fungi</taxon>
        <taxon>Fungi incertae sedis</taxon>
        <taxon>Zoopagomycota</taxon>
        <taxon>Kickxellomycotina</taxon>
        <taxon>Kickxellomycetes</taxon>
        <taxon>Kickxellales</taxon>
        <taxon>Kickxellaceae</taxon>
        <taxon>Coemansia</taxon>
    </lineage>
</organism>
<name>A0ACC1KQ94_9FUNG</name>
<dbReference type="Proteomes" id="UP001140096">
    <property type="component" value="Unassembled WGS sequence"/>
</dbReference>
<feature type="non-terminal residue" evidence="1">
    <location>
        <position position="220"/>
    </location>
</feature>